<keyword evidence="4" id="KW-1185">Reference proteome</keyword>
<dbReference type="OrthoDB" id="5298703at2"/>
<sequence>MKAAALALPALVLLMAGCTHKYDTDYPMGLPSDTESCPEDPPQQCTQDYRPAYGYDENGGILGEFGNACMACGQNAVKYTSPKQNPEMPRPAPQQNPPASAQ</sequence>
<gene>
    <name evidence="3" type="ORF">D4A39_09185</name>
</gene>
<dbReference type="EMBL" id="QYYA01000002">
    <property type="protein sequence ID" value="RJG18625.1"/>
    <property type="molecule type" value="Genomic_DNA"/>
</dbReference>
<accession>A0A418Y032</accession>
<dbReference type="Proteomes" id="UP000283734">
    <property type="component" value="Unassembled WGS sequence"/>
</dbReference>
<dbReference type="RefSeq" id="WP_119917942.1">
    <property type="nucleotide sequence ID" value="NZ_QYYA01000002.1"/>
</dbReference>
<proteinExistence type="predicted"/>
<feature type="region of interest" description="Disordered" evidence="1">
    <location>
        <begin position="80"/>
        <end position="102"/>
    </location>
</feature>
<evidence type="ECO:0000313" key="3">
    <source>
        <dbReference type="EMBL" id="RJG18625.1"/>
    </source>
</evidence>
<dbReference type="PROSITE" id="PS51257">
    <property type="entry name" value="PROKAR_LIPOPROTEIN"/>
    <property type="match status" value="1"/>
</dbReference>
<evidence type="ECO:0000313" key="4">
    <source>
        <dbReference type="Proteomes" id="UP000283734"/>
    </source>
</evidence>
<feature type="signal peptide" evidence="2">
    <location>
        <begin position="1"/>
        <end position="21"/>
    </location>
</feature>
<feature type="region of interest" description="Disordered" evidence="1">
    <location>
        <begin position="31"/>
        <end position="51"/>
    </location>
</feature>
<evidence type="ECO:0000256" key="2">
    <source>
        <dbReference type="SAM" id="SignalP"/>
    </source>
</evidence>
<dbReference type="AlphaFoldDB" id="A0A418Y032"/>
<protein>
    <submittedName>
        <fullName evidence="3">Uncharacterized protein</fullName>
    </submittedName>
</protein>
<name>A0A418Y032_9GAMM</name>
<keyword evidence="2" id="KW-0732">Signal</keyword>
<comment type="caution">
    <text evidence="3">The sequence shown here is derived from an EMBL/GenBank/DDBJ whole genome shotgun (WGS) entry which is preliminary data.</text>
</comment>
<reference evidence="3 4" key="1">
    <citation type="submission" date="2018-09" db="EMBL/GenBank/DDBJ databases">
        <title>Alcanivorax profundi sp. nov., isolated from 1000 m-depth seawater of the Mariana Trench.</title>
        <authorList>
            <person name="Liu J."/>
        </authorList>
    </citation>
    <scope>NUCLEOTIDE SEQUENCE [LARGE SCALE GENOMIC DNA]</scope>
    <source>
        <strain evidence="3 4">MTEO17</strain>
    </source>
</reference>
<feature type="chain" id="PRO_5019072680" evidence="2">
    <location>
        <begin position="22"/>
        <end position="102"/>
    </location>
</feature>
<evidence type="ECO:0000256" key="1">
    <source>
        <dbReference type="SAM" id="MobiDB-lite"/>
    </source>
</evidence>
<organism evidence="3 4">
    <name type="scientific">Alcanivorax profundi</name>
    <dbReference type="NCBI Taxonomy" id="2338368"/>
    <lineage>
        <taxon>Bacteria</taxon>
        <taxon>Pseudomonadati</taxon>
        <taxon>Pseudomonadota</taxon>
        <taxon>Gammaproteobacteria</taxon>
        <taxon>Oceanospirillales</taxon>
        <taxon>Alcanivoracaceae</taxon>
        <taxon>Alcanivorax</taxon>
    </lineage>
</organism>